<feature type="region of interest" description="Disordered" evidence="1">
    <location>
        <begin position="423"/>
        <end position="537"/>
    </location>
</feature>
<accession>A0A239E902</accession>
<name>A0A239E902_9BURK</name>
<dbReference type="Proteomes" id="UP000198284">
    <property type="component" value="Unassembled WGS sequence"/>
</dbReference>
<proteinExistence type="predicted"/>
<feature type="domain" description="AAA+ ATPase" evidence="2">
    <location>
        <begin position="22"/>
        <end position="329"/>
    </location>
</feature>
<dbReference type="Pfam" id="PF05872">
    <property type="entry name" value="HerA_C"/>
    <property type="match status" value="2"/>
</dbReference>
<dbReference type="SMART" id="SM00382">
    <property type="entry name" value="AAA"/>
    <property type="match status" value="1"/>
</dbReference>
<feature type="compositionally biased region" description="Polar residues" evidence="1">
    <location>
        <begin position="468"/>
        <end position="479"/>
    </location>
</feature>
<dbReference type="EMBL" id="FZOT01000002">
    <property type="protein sequence ID" value="SNS41220.1"/>
    <property type="molecule type" value="Genomic_DNA"/>
</dbReference>
<keyword evidence="4" id="KW-1185">Reference proteome</keyword>
<sequence length="577" mass="62336">MPEPLLIAKNQDTDLFLLPALANRHGCITGATGTGKTVTLQTMAQALSGIGVPVFMADIKGDLSGLAKPGSATPRIKERLDQLGFDEPAWSGCPVTFWDVFGEKGHPVRATISDLGPQLLARMLNLNEIQQGVLQLVFKVADDHGLLLLDLKDLRAMLQHVGENAGELQTEYGNISSASIGAIQRGLIAIEEQGGDRFFGEPMLNIEDFMQTDQHGHGLVNILAADRLMNSPRLYAVFLLWMLAELFEQLPEVGDLDKPKLVFFFDEAHLLFDEAPRALVQKIEQVVRLIRSKGVGVYFVTQNPIDIPDTVLGQLGNRVQHALRAYTPRDKKAVQAAAETFRPNPKLDTAQVITELGVGEALVSFLDEKGRPTMVERGFVLPPVSQIGPISDEERRQLMETSIVAGVYEQAIDRMSAYEKLKGRVERQPAQQQAPAAKKPYPGRAAPPSAPGTAAHAPSAPSAPNSDGWGNSGASTPQAQPYPVDQAAREPAPRATPQARRPQRQPEPEPAPQEPAPGSSIGDSVRDMMGGLFGGSGVARRKDTVVEAMVKSAARSIGSQVGREVIRGVLGSLMKRK</sequence>
<dbReference type="OrthoDB" id="9758751at2"/>
<dbReference type="PANTHER" id="PTHR30121:SF6">
    <property type="entry name" value="SLR6007 PROTEIN"/>
    <property type="match status" value="1"/>
</dbReference>
<evidence type="ECO:0000259" key="2">
    <source>
        <dbReference type="SMART" id="SM00382"/>
    </source>
</evidence>
<dbReference type="RefSeq" id="WP_089398407.1">
    <property type="nucleotide sequence ID" value="NZ_FZOT01000002.1"/>
</dbReference>
<organism evidence="3 4">
    <name type="scientific">Noviherbaspirillum humi</name>
    <dbReference type="NCBI Taxonomy" id="1688639"/>
    <lineage>
        <taxon>Bacteria</taxon>
        <taxon>Pseudomonadati</taxon>
        <taxon>Pseudomonadota</taxon>
        <taxon>Betaproteobacteria</taxon>
        <taxon>Burkholderiales</taxon>
        <taxon>Oxalobacteraceae</taxon>
        <taxon>Noviherbaspirillum</taxon>
    </lineage>
</organism>
<evidence type="ECO:0000313" key="4">
    <source>
        <dbReference type="Proteomes" id="UP000198284"/>
    </source>
</evidence>
<dbReference type="InterPro" id="IPR051162">
    <property type="entry name" value="T4SS_component"/>
</dbReference>
<protein>
    <recommendedName>
        <fullName evidence="2">AAA+ ATPase domain-containing protein</fullName>
    </recommendedName>
</protein>
<reference evidence="3 4" key="1">
    <citation type="submission" date="2017-06" db="EMBL/GenBank/DDBJ databases">
        <authorList>
            <person name="Kim H.J."/>
            <person name="Triplett B.A."/>
        </authorList>
    </citation>
    <scope>NUCLEOTIDE SEQUENCE [LARGE SCALE GENOMIC DNA]</scope>
    <source>
        <strain evidence="3 4">U15</strain>
    </source>
</reference>
<dbReference type="InterPro" id="IPR033186">
    <property type="entry name" value="HerA_C"/>
</dbReference>
<evidence type="ECO:0000313" key="3">
    <source>
        <dbReference type="EMBL" id="SNS41220.1"/>
    </source>
</evidence>
<feature type="compositionally biased region" description="Low complexity" evidence="1">
    <location>
        <begin position="428"/>
        <end position="464"/>
    </location>
</feature>
<dbReference type="PANTHER" id="PTHR30121">
    <property type="entry name" value="UNCHARACTERIZED PROTEIN YJGR-RELATED"/>
    <property type="match status" value="1"/>
</dbReference>
<gene>
    <name evidence="3" type="ORF">SAMN06265795_102594</name>
</gene>
<dbReference type="Gene3D" id="3.40.50.300">
    <property type="entry name" value="P-loop containing nucleotide triphosphate hydrolases"/>
    <property type="match status" value="2"/>
</dbReference>
<evidence type="ECO:0000256" key="1">
    <source>
        <dbReference type="SAM" id="MobiDB-lite"/>
    </source>
</evidence>
<dbReference type="InterPro" id="IPR003593">
    <property type="entry name" value="AAA+_ATPase"/>
</dbReference>
<dbReference type="SUPFAM" id="SSF52540">
    <property type="entry name" value="P-loop containing nucleoside triphosphate hydrolases"/>
    <property type="match status" value="1"/>
</dbReference>
<dbReference type="InterPro" id="IPR027417">
    <property type="entry name" value="P-loop_NTPase"/>
</dbReference>
<dbReference type="AlphaFoldDB" id="A0A239E902"/>